<proteinExistence type="predicted"/>
<evidence type="ECO:0000313" key="1">
    <source>
        <dbReference type="EMBL" id="RYQ22211.1"/>
    </source>
</evidence>
<comment type="caution">
    <text evidence="1">The sequence shown here is derived from an EMBL/GenBank/DDBJ whole genome shotgun (WGS) entry which is preliminary data.</text>
</comment>
<reference evidence="1 2" key="1">
    <citation type="submission" date="2018-12" db="EMBL/GenBank/DDBJ databases">
        <title>Unveiling genomic diversity among members of the Bifidobacterium pseudolongum species, a widely distributed gut commensal of the animal kingdom.</title>
        <authorList>
            <person name="Lugli G.A."/>
            <person name="Duranti S."/>
            <person name="Albert K."/>
            <person name="Mancabelli L."/>
            <person name="Napoli S."/>
            <person name="Viappiani A."/>
            <person name="Anzalone R."/>
            <person name="Longhi G."/>
            <person name="Milani C."/>
            <person name="Turroni F."/>
            <person name="Alessandri G."/>
            <person name="Sela D.A."/>
            <person name="Van Sinderen D."/>
            <person name="Ventura M."/>
        </authorList>
    </citation>
    <scope>NUCLEOTIDE SEQUENCE [LARGE SCALE GENOMIC DNA]</scope>
    <source>
        <strain evidence="1 2">2054B</strain>
    </source>
</reference>
<accession>A0A4Q5ACM5</accession>
<dbReference type="Proteomes" id="UP000294221">
    <property type="component" value="Unassembled WGS sequence"/>
</dbReference>
<name>A0A4Q5ACM5_9BIFI</name>
<protein>
    <submittedName>
        <fullName evidence="1">Uncharacterized protein</fullName>
    </submittedName>
</protein>
<dbReference type="EMBL" id="RYUN01000006">
    <property type="protein sequence ID" value="RYQ22211.1"/>
    <property type="molecule type" value="Genomic_DNA"/>
</dbReference>
<gene>
    <name evidence="1" type="ORF">PG2054B_0693</name>
</gene>
<dbReference type="AlphaFoldDB" id="A0A4Q5ACM5"/>
<organism evidence="1 2">
    <name type="scientific">Bifidobacterium pseudolongum subsp. pseudolongum</name>
    <dbReference type="NCBI Taxonomy" id="31954"/>
    <lineage>
        <taxon>Bacteria</taxon>
        <taxon>Bacillati</taxon>
        <taxon>Actinomycetota</taxon>
        <taxon>Actinomycetes</taxon>
        <taxon>Bifidobacteriales</taxon>
        <taxon>Bifidobacteriaceae</taxon>
        <taxon>Bifidobacterium</taxon>
    </lineage>
</organism>
<sequence>MILKLPQSQASTVGGRRTFYRDRTRETLEICHMRCFCLIIPQQWAFPSGIYKNRPVTNRAVTYMRRCAHCISTTWIGVPIEADCSTVVMPKALATCCAVARSASFW</sequence>
<evidence type="ECO:0000313" key="2">
    <source>
        <dbReference type="Proteomes" id="UP000294221"/>
    </source>
</evidence>